<protein>
    <submittedName>
        <fullName evidence="2">Uncharacterized protein</fullName>
    </submittedName>
</protein>
<feature type="transmembrane region" description="Helical" evidence="1">
    <location>
        <begin position="137"/>
        <end position="157"/>
    </location>
</feature>
<feature type="transmembrane region" description="Helical" evidence="1">
    <location>
        <begin position="106"/>
        <end position="125"/>
    </location>
</feature>
<reference evidence="2 3" key="1">
    <citation type="submission" date="2016-10" db="EMBL/GenBank/DDBJ databases">
        <authorList>
            <person name="de Groot N.N."/>
        </authorList>
    </citation>
    <scope>NUCLEOTIDE SEQUENCE [LARGE SCALE GENOMIC DNA]</scope>
    <source>
        <strain evidence="2 3">CGMCC 1.9109</strain>
    </source>
</reference>
<evidence type="ECO:0000256" key="1">
    <source>
        <dbReference type="SAM" id="Phobius"/>
    </source>
</evidence>
<dbReference type="AlphaFoldDB" id="A0A1G6YDM2"/>
<evidence type="ECO:0000313" key="2">
    <source>
        <dbReference type="EMBL" id="SDD88468.1"/>
    </source>
</evidence>
<keyword evidence="1" id="KW-0812">Transmembrane</keyword>
<keyword evidence="1" id="KW-1133">Transmembrane helix</keyword>
<dbReference type="STRING" id="637679.GCA_001550055_01265"/>
<name>A0A1G6YDM2_9PROT</name>
<dbReference type="RefSeq" id="WP_068302475.1">
    <property type="nucleotide sequence ID" value="NZ_DAIOMO010000002.1"/>
</dbReference>
<proteinExistence type="predicted"/>
<sequence>MEDISQGPQSLGAILGNSVRQISTIWGRVILWTILIFLINSFVAVFIMAITGLPFENGWSASGYLYNWIAITLAYGTIVKFVGYLLAANHLLLGEPGKKPQLVRTAFLEIAIAAAIMAVPQTLVAEDGLTLWDFVVSVPWSFLDGCVIATILVRAIAMNARRQGSEEGVKWREAPGPITVKLMLVYSLMTSAVGLTLEYLRGLRMPVIDGDYSSSDVTTEWIIYLSHIGAFGIATAFAAGVFVAWYKLLPSVQANPGGIRNIFS</sequence>
<feature type="transmembrane region" description="Helical" evidence="1">
    <location>
        <begin position="178"/>
        <end position="201"/>
    </location>
</feature>
<keyword evidence="1" id="KW-0472">Membrane</keyword>
<gene>
    <name evidence="2" type="ORF">SAMN04488071_1584</name>
</gene>
<dbReference type="Proteomes" id="UP000183685">
    <property type="component" value="Unassembled WGS sequence"/>
</dbReference>
<accession>A0A1G6YDM2</accession>
<feature type="transmembrane region" description="Helical" evidence="1">
    <location>
        <begin position="221"/>
        <end position="246"/>
    </location>
</feature>
<evidence type="ECO:0000313" key="3">
    <source>
        <dbReference type="Proteomes" id="UP000183685"/>
    </source>
</evidence>
<feature type="transmembrane region" description="Helical" evidence="1">
    <location>
        <begin position="65"/>
        <end position="86"/>
    </location>
</feature>
<keyword evidence="3" id="KW-1185">Reference proteome</keyword>
<dbReference type="EMBL" id="FNAK01000003">
    <property type="protein sequence ID" value="SDD88468.1"/>
    <property type="molecule type" value="Genomic_DNA"/>
</dbReference>
<feature type="transmembrane region" description="Helical" evidence="1">
    <location>
        <begin position="29"/>
        <end position="53"/>
    </location>
</feature>
<organism evidence="2 3">
    <name type="scientific">Kordiimonas lacus</name>
    <dbReference type="NCBI Taxonomy" id="637679"/>
    <lineage>
        <taxon>Bacteria</taxon>
        <taxon>Pseudomonadati</taxon>
        <taxon>Pseudomonadota</taxon>
        <taxon>Alphaproteobacteria</taxon>
        <taxon>Kordiimonadales</taxon>
        <taxon>Kordiimonadaceae</taxon>
        <taxon>Kordiimonas</taxon>
    </lineage>
</organism>